<organism evidence="3">
    <name type="scientific">uncultured Gemmatimonadales bacterium HF0130_03D03</name>
    <dbReference type="NCBI Taxonomy" id="710742"/>
    <lineage>
        <taxon>Bacteria</taxon>
        <taxon>Pseudomonadati</taxon>
        <taxon>Gemmatimonadota</taxon>
        <taxon>Gemmatimonadia</taxon>
        <taxon>Gemmatimonadales</taxon>
        <taxon>environmental samples</taxon>
    </lineage>
</organism>
<dbReference type="InterPro" id="IPR036876">
    <property type="entry name" value="UVR_dom_sf"/>
</dbReference>
<dbReference type="GO" id="GO:0050897">
    <property type="term" value="F:cobalt ion binding"/>
    <property type="evidence" value="ECO:0007669"/>
    <property type="project" value="TreeGrafter"/>
</dbReference>
<dbReference type="GO" id="GO:1990170">
    <property type="term" value="P:stress response to cadmium ion"/>
    <property type="evidence" value="ECO:0007669"/>
    <property type="project" value="TreeGrafter"/>
</dbReference>
<name>E0XSQ8_9BACT</name>
<dbReference type="PANTHER" id="PTHR38430">
    <property type="entry name" value="PROTEIN-ARGININE KINASE ACTIVATOR PROTEIN"/>
    <property type="match status" value="1"/>
</dbReference>
<dbReference type="GO" id="GO:0009432">
    <property type="term" value="P:SOS response"/>
    <property type="evidence" value="ECO:0007669"/>
    <property type="project" value="UniProtKB-KW"/>
</dbReference>
<reference evidence="3" key="1">
    <citation type="journal article" date="2011" name="Environ. Microbiol.">
        <title>Time-series analyses of Monterey Bay coastal microbial picoplankton using a 'genome proxy' microarray.</title>
        <authorList>
            <person name="Rich V.I."/>
            <person name="Pham V.D."/>
            <person name="Eppley J."/>
            <person name="Shi Y."/>
            <person name="DeLong E.F."/>
        </authorList>
    </citation>
    <scope>NUCLEOTIDE SEQUENCE</scope>
</reference>
<dbReference type="EMBL" id="GU474865">
    <property type="protein sequence ID" value="ADI17449.1"/>
    <property type="molecule type" value="Genomic_DNA"/>
</dbReference>
<sequence length="146" mass="16301">MSTHHLCQKCAAEKGLQSGEDPSSSHLLDLIDKIASGLPDASHVEAIRCRFCDLTFGEFRKTTRLGCPQCYETFGDQLPRLLRRIHGSDSHVGKIYLPPDPSASEMEKRLEGLHRKLDRAVQVEDFERAAELRDEIGSLALVKEAT</sequence>
<proteinExistence type="predicted"/>
<protein>
    <submittedName>
        <fullName evidence="3">Uncharacterized protein with conserved cxxc pairs</fullName>
    </submittedName>
</protein>
<evidence type="ECO:0000313" key="3">
    <source>
        <dbReference type="EMBL" id="ADI17449.1"/>
    </source>
</evidence>
<dbReference type="GO" id="GO:0005507">
    <property type="term" value="F:copper ion binding"/>
    <property type="evidence" value="ECO:0007669"/>
    <property type="project" value="TreeGrafter"/>
</dbReference>
<dbReference type="GO" id="GO:0046870">
    <property type="term" value="F:cadmium ion binding"/>
    <property type="evidence" value="ECO:0007669"/>
    <property type="project" value="TreeGrafter"/>
</dbReference>
<dbReference type="InterPro" id="IPR025542">
    <property type="entry name" value="YacH"/>
</dbReference>
<dbReference type="SUPFAM" id="SSF46600">
    <property type="entry name" value="C-terminal UvrC-binding domain of UvrB"/>
    <property type="match status" value="1"/>
</dbReference>
<dbReference type="AlphaFoldDB" id="E0XSQ8"/>
<dbReference type="Gene3D" id="4.10.860.10">
    <property type="entry name" value="UVR domain"/>
    <property type="match status" value="1"/>
</dbReference>
<dbReference type="PIRSF" id="PIRSF015034">
    <property type="entry name" value="YacH"/>
    <property type="match status" value="1"/>
</dbReference>
<keyword evidence="1" id="KW-0742">SOS response</keyword>
<evidence type="ECO:0000256" key="1">
    <source>
        <dbReference type="ARBA" id="ARBA00023236"/>
    </source>
</evidence>
<dbReference type="PANTHER" id="PTHR38430:SF1">
    <property type="entry name" value="PROTEIN-ARGININE KINASE ACTIVATOR PROTEIN"/>
    <property type="match status" value="1"/>
</dbReference>
<accession>E0XSQ8</accession>
<dbReference type="GO" id="GO:0008270">
    <property type="term" value="F:zinc ion binding"/>
    <property type="evidence" value="ECO:0007669"/>
    <property type="project" value="TreeGrafter"/>
</dbReference>
<feature type="domain" description="UVR" evidence="2">
    <location>
        <begin position="107"/>
        <end position="142"/>
    </location>
</feature>
<evidence type="ECO:0000259" key="2">
    <source>
        <dbReference type="PROSITE" id="PS50151"/>
    </source>
</evidence>
<dbReference type="Pfam" id="PF02151">
    <property type="entry name" value="UVR"/>
    <property type="match status" value="1"/>
</dbReference>
<dbReference type="GO" id="GO:1990169">
    <property type="term" value="P:stress response to copper ion"/>
    <property type="evidence" value="ECO:0007669"/>
    <property type="project" value="TreeGrafter"/>
</dbReference>
<dbReference type="InterPro" id="IPR001943">
    <property type="entry name" value="UVR_dom"/>
</dbReference>
<keyword evidence="1" id="KW-0227">DNA damage</keyword>
<dbReference type="PROSITE" id="PS50151">
    <property type="entry name" value="UVR"/>
    <property type="match status" value="1"/>
</dbReference>